<evidence type="ECO:0000256" key="1">
    <source>
        <dbReference type="SAM" id="MobiDB-lite"/>
    </source>
</evidence>
<comment type="caution">
    <text evidence="2">The sequence shown here is derived from an EMBL/GenBank/DDBJ whole genome shotgun (WGS) entry which is preliminary data.</text>
</comment>
<proteinExistence type="predicted"/>
<sequence>MQRIWDRNYANAKVRCLKLIACVSHSQQPDIKRDVVAGSLNATRNTVNAIKLVLGALSCQCIDCGNIHHTKQEYAKMCRIPVGHFERSENDLTMGSSTPNQHILQTNNSNGYHVELQPTMASQLPLSRGGEWHGFSSSADFNSSHTAQSTNGLLSGSS</sequence>
<dbReference type="OrthoDB" id="4518at2759"/>
<protein>
    <submittedName>
        <fullName evidence="2">Uncharacterized protein</fullName>
    </submittedName>
</protein>
<organism evidence="2 3">
    <name type="scientific">Vanilla planifolia</name>
    <name type="common">Vanilla</name>
    <dbReference type="NCBI Taxonomy" id="51239"/>
    <lineage>
        <taxon>Eukaryota</taxon>
        <taxon>Viridiplantae</taxon>
        <taxon>Streptophyta</taxon>
        <taxon>Embryophyta</taxon>
        <taxon>Tracheophyta</taxon>
        <taxon>Spermatophyta</taxon>
        <taxon>Magnoliopsida</taxon>
        <taxon>Liliopsida</taxon>
        <taxon>Asparagales</taxon>
        <taxon>Orchidaceae</taxon>
        <taxon>Vanilloideae</taxon>
        <taxon>Vanilleae</taxon>
        <taxon>Vanilla</taxon>
    </lineage>
</organism>
<accession>A0A835RI74</accession>
<name>A0A835RI74_VANPL</name>
<keyword evidence="3" id="KW-1185">Reference proteome</keyword>
<feature type="region of interest" description="Disordered" evidence="1">
    <location>
        <begin position="138"/>
        <end position="158"/>
    </location>
</feature>
<evidence type="ECO:0000313" key="3">
    <source>
        <dbReference type="Proteomes" id="UP000636800"/>
    </source>
</evidence>
<reference evidence="2 3" key="1">
    <citation type="journal article" date="2020" name="Nat. Food">
        <title>A phased Vanilla planifolia genome enables genetic improvement of flavour and production.</title>
        <authorList>
            <person name="Hasing T."/>
            <person name="Tang H."/>
            <person name="Brym M."/>
            <person name="Khazi F."/>
            <person name="Huang T."/>
            <person name="Chambers A.H."/>
        </authorList>
    </citation>
    <scope>NUCLEOTIDE SEQUENCE [LARGE SCALE GENOMIC DNA]</scope>
    <source>
        <tissue evidence="2">Leaf</tissue>
    </source>
</reference>
<evidence type="ECO:0000313" key="2">
    <source>
        <dbReference type="EMBL" id="KAG0491764.1"/>
    </source>
</evidence>
<dbReference type="Proteomes" id="UP000636800">
    <property type="component" value="Chromosome 2"/>
</dbReference>
<gene>
    <name evidence="2" type="ORF">HPP92_005162</name>
</gene>
<dbReference type="AlphaFoldDB" id="A0A835RI74"/>
<dbReference type="EMBL" id="JADCNL010000002">
    <property type="protein sequence ID" value="KAG0491764.1"/>
    <property type="molecule type" value="Genomic_DNA"/>
</dbReference>